<dbReference type="InterPro" id="IPR029070">
    <property type="entry name" value="Chitinase_insertion_sf"/>
</dbReference>
<dbReference type="InterPro" id="IPR001223">
    <property type="entry name" value="Glyco_hydro18_cat"/>
</dbReference>
<dbReference type="EMBL" id="JBHTBW010000046">
    <property type="protein sequence ID" value="MFC7442229.1"/>
    <property type="molecule type" value="Genomic_DNA"/>
</dbReference>
<evidence type="ECO:0000259" key="4">
    <source>
        <dbReference type="PROSITE" id="PS51910"/>
    </source>
</evidence>
<organism evidence="5 6">
    <name type="scientific">Laceyella putida</name>
    <dbReference type="NCBI Taxonomy" id="110101"/>
    <lineage>
        <taxon>Bacteria</taxon>
        <taxon>Bacillati</taxon>
        <taxon>Bacillota</taxon>
        <taxon>Bacilli</taxon>
        <taxon>Bacillales</taxon>
        <taxon>Thermoactinomycetaceae</taxon>
        <taxon>Laceyella</taxon>
    </lineage>
</organism>
<dbReference type="RefSeq" id="WP_379865966.1">
    <property type="nucleotide sequence ID" value="NZ_JBHTBW010000046.1"/>
</dbReference>
<protein>
    <submittedName>
        <fullName evidence="5">Glycosyl hydrolase family 18 protein</fullName>
    </submittedName>
</protein>
<name>A0ABW2RMQ3_9BACL</name>
<dbReference type="CDD" id="cd02874">
    <property type="entry name" value="GH18_CFLE_spore_hydrolase"/>
    <property type="match status" value="1"/>
</dbReference>
<evidence type="ECO:0000256" key="2">
    <source>
        <dbReference type="ARBA" id="ARBA00023295"/>
    </source>
</evidence>
<evidence type="ECO:0000256" key="3">
    <source>
        <dbReference type="SAM" id="SignalP"/>
    </source>
</evidence>
<sequence length="398" mass="45373">MIKLKQICLVFMALTLLTSGCNLSKQSGEANRIHPRQVSNQQSAHPEVVPMKSRGRVLPDKRGENTLQAKKNKTRIETIGYLEPVSPVQAVSDVNETAKNLTYVGFFSYRVQHNGDLIPLNDTASLKATRHNNAIPMLVITNFANGNFQPDIAHRIFTDQVVSRRLINNVIQVMKQKGYRALNVDFEHIREKDRQLYNGFLATLLPRVKKEGFLVSTALAPKSSDKQAGPWHGAHDYAFHGKIADFVILMTYEWGWTGGPPMAVAPLPQVRKVVDYAVSKISPNKIIMGAPLYGYDWILPYRKGGPPAKRVSPQEAAAFAYRKSLKIQYNNRDQAPYYYYTDNSGKKHVVWFENEQSAQAKFNLIKEYRLRGISYWVLGEDFPQNWKLLRDNFIIQKY</sequence>
<evidence type="ECO:0000256" key="1">
    <source>
        <dbReference type="ARBA" id="ARBA00022801"/>
    </source>
</evidence>
<dbReference type="InterPro" id="IPR011583">
    <property type="entry name" value="Chitinase_II/V-like_cat"/>
</dbReference>
<dbReference type="GO" id="GO:0016787">
    <property type="term" value="F:hydrolase activity"/>
    <property type="evidence" value="ECO:0007669"/>
    <property type="project" value="UniProtKB-KW"/>
</dbReference>
<dbReference type="Gene3D" id="3.20.20.80">
    <property type="entry name" value="Glycosidases"/>
    <property type="match status" value="1"/>
</dbReference>
<dbReference type="PANTHER" id="PTHR46066:SF2">
    <property type="entry name" value="CHITINASE DOMAIN-CONTAINING PROTEIN 1"/>
    <property type="match status" value="1"/>
</dbReference>
<dbReference type="Gene3D" id="3.10.50.10">
    <property type="match status" value="1"/>
</dbReference>
<comment type="caution">
    <text evidence="5">The sequence shown here is derived from an EMBL/GenBank/DDBJ whole genome shotgun (WGS) entry which is preliminary data.</text>
</comment>
<dbReference type="InterPro" id="IPR041704">
    <property type="entry name" value="CFLE_GH18"/>
</dbReference>
<dbReference type="PROSITE" id="PS51910">
    <property type="entry name" value="GH18_2"/>
    <property type="match status" value="1"/>
</dbReference>
<feature type="domain" description="GH18" evidence="4">
    <location>
        <begin position="76"/>
        <end position="398"/>
    </location>
</feature>
<dbReference type="InterPro" id="IPR017853">
    <property type="entry name" value="GH"/>
</dbReference>
<dbReference type="SUPFAM" id="SSF51445">
    <property type="entry name" value="(Trans)glycosidases"/>
    <property type="match status" value="1"/>
</dbReference>
<dbReference type="PANTHER" id="PTHR46066">
    <property type="entry name" value="CHITINASE DOMAIN-CONTAINING PROTEIN 1 FAMILY MEMBER"/>
    <property type="match status" value="1"/>
</dbReference>
<dbReference type="Proteomes" id="UP001596500">
    <property type="component" value="Unassembled WGS sequence"/>
</dbReference>
<keyword evidence="3" id="KW-0732">Signal</keyword>
<feature type="signal peptide" evidence="3">
    <location>
        <begin position="1"/>
        <end position="24"/>
    </location>
</feature>
<keyword evidence="6" id="KW-1185">Reference proteome</keyword>
<accession>A0ABW2RMQ3</accession>
<gene>
    <name evidence="5" type="ORF">ACFQNG_14135</name>
</gene>
<dbReference type="PROSITE" id="PS51257">
    <property type="entry name" value="PROKAR_LIPOPROTEIN"/>
    <property type="match status" value="1"/>
</dbReference>
<keyword evidence="2" id="KW-0326">Glycosidase</keyword>
<evidence type="ECO:0000313" key="6">
    <source>
        <dbReference type="Proteomes" id="UP001596500"/>
    </source>
</evidence>
<feature type="chain" id="PRO_5047540870" evidence="3">
    <location>
        <begin position="25"/>
        <end position="398"/>
    </location>
</feature>
<evidence type="ECO:0000313" key="5">
    <source>
        <dbReference type="EMBL" id="MFC7442229.1"/>
    </source>
</evidence>
<keyword evidence="1 5" id="KW-0378">Hydrolase</keyword>
<reference evidence="6" key="1">
    <citation type="journal article" date="2019" name="Int. J. Syst. Evol. Microbiol.">
        <title>The Global Catalogue of Microorganisms (GCM) 10K type strain sequencing project: providing services to taxonomists for standard genome sequencing and annotation.</title>
        <authorList>
            <consortium name="The Broad Institute Genomics Platform"/>
            <consortium name="The Broad Institute Genome Sequencing Center for Infectious Disease"/>
            <person name="Wu L."/>
            <person name="Ma J."/>
        </authorList>
    </citation>
    <scope>NUCLEOTIDE SEQUENCE [LARGE SCALE GENOMIC DNA]</scope>
    <source>
        <strain evidence="6">CGMCC 1.12942</strain>
    </source>
</reference>
<dbReference type="SMART" id="SM00636">
    <property type="entry name" value="Glyco_18"/>
    <property type="match status" value="1"/>
</dbReference>
<proteinExistence type="predicted"/>
<dbReference type="Pfam" id="PF00704">
    <property type="entry name" value="Glyco_hydro_18"/>
    <property type="match status" value="1"/>
</dbReference>